<evidence type="ECO:0000313" key="2">
    <source>
        <dbReference type="Proteomes" id="UP000078200"/>
    </source>
</evidence>
<evidence type="ECO:0000313" key="1">
    <source>
        <dbReference type="EnsemblMetazoa" id="GAUT008236-PA"/>
    </source>
</evidence>
<protein>
    <submittedName>
        <fullName evidence="1">Uncharacterized protein</fullName>
    </submittedName>
</protein>
<proteinExistence type="predicted"/>
<sequence length="74" mass="7908">MLVLKLWYNGPDNVTINMTTDGNAFVTVTTTGNYAKPLSSPAVAPFTVDTKLAFATFNEGLAAYQALPPVEQQA</sequence>
<dbReference type="AlphaFoldDB" id="A0A1A9ULC9"/>
<accession>A0A1A9ULC9</accession>
<dbReference type="EnsemblMetazoa" id="GAUT008236-RA">
    <property type="protein sequence ID" value="GAUT008236-PA"/>
    <property type="gene ID" value="GAUT008236"/>
</dbReference>
<keyword evidence="2" id="KW-1185">Reference proteome</keyword>
<dbReference type="VEuPathDB" id="VectorBase:GAUT008236"/>
<dbReference type="Proteomes" id="UP000078200">
    <property type="component" value="Unassembled WGS sequence"/>
</dbReference>
<reference evidence="1" key="1">
    <citation type="submission" date="2020-05" db="UniProtKB">
        <authorList>
            <consortium name="EnsemblMetazoa"/>
        </authorList>
    </citation>
    <scope>IDENTIFICATION</scope>
    <source>
        <strain evidence="1">TTRI</strain>
    </source>
</reference>
<name>A0A1A9ULC9_GLOAU</name>
<organism evidence="1 2">
    <name type="scientific">Glossina austeni</name>
    <name type="common">Savannah tsetse fly</name>
    <dbReference type="NCBI Taxonomy" id="7395"/>
    <lineage>
        <taxon>Eukaryota</taxon>
        <taxon>Metazoa</taxon>
        <taxon>Ecdysozoa</taxon>
        <taxon>Arthropoda</taxon>
        <taxon>Hexapoda</taxon>
        <taxon>Insecta</taxon>
        <taxon>Pterygota</taxon>
        <taxon>Neoptera</taxon>
        <taxon>Endopterygota</taxon>
        <taxon>Diptera</taxon>
        <taxon>Brachycera</taxon>
        <taxon>Muscomorpha</taxon>
        <taxon>Hippoboscoidea</taxon>
        <taxon>Glossinidae</taxon>
        <taxon>Glossina</taxon>
    </lineage>
</organism>